<dbReference type="GO" id="GO:0061630">
    <property type="term" value="F:ubiquitin protein ligase activity"/>
    <property type="evidence" value="ECO:0007669"/>
    <property type="project" value="UniProtKB-EC"/>
</dbReference>
<dbReference type="GO" id="GO:0005789">
    <property type="term" value="C:endoplasmic reticulum membrane"/>
    <property type="evidence" value="ECO:0007669"/>
    <property type="project" value="TreeGrafter"/>
</dbReference>
<dbReference type="AlphaFoldDB" id="A0A8K0GVA1"/>
<dbReference type="EMBL" id="VOIH02000008">
    <property type="protein sequence ID" value="KAF3438986.1"/>
    <property type="molecule type" value="Genomic_DNA"/>
</dbReference>
<feature type="transmembrane region" description="Helical" evidence="14">
    <location>
        <begin position="140"/>
        <end position="159"/>
    </location>
</feature>
<feature type="transmembrane region" description="Helical" evidence="14">
    <location>
        <begin position="886"/>
        <end position="909"/>
    </location>
</feature>
<dbReference type="OrthoDB" id="1108038at2759"/>
<feature type="transmembrane region" description="Helical" evidence="14">
    <location>
        <begin position="179"/>
        <end position="202"/>
    </location>
</feature>
<feature type="transmembrane region" description="Helical" evidence="14">
    <location>
        <begin position="493"/>
        <end position="512"/>
    </location>
</feature>
<keyword evidence="17" id="KW-1185">Reference proteome</keyword>
<feature type="domain" description="RING-CH-type" evidence="15">
    <location>
        <begin position="45"/>
        <end position="106"/>
    </location>
</feature>
<feature type="transmembrane region" description="Helical" evidence="14">
    <location>
        <begin position="255"/>
        <end position="277"/>
    </location>
</feature>
<feature type="transmembrane region" description="Helical" evidence="14">
    <location>
        <begin position="750"/>
        <end position="777"/>
    </location>
</feature>
<accession>A0A8K0GVA1</accession>
<evidence type="ECO:0000256" key="2">
    <source>
        <dbReference type="ARBA" id="ARBA00004141"/>
    </source>
</evidence>
<evidence type="ECO:0000256" key="4">
    <source>
        <dbReference type="ARBA" id="ARBA00012483"/>
    </source>
</evidence>
<organism evidence="16 17">
    <name type="scientific">Rhamnella rubrinervis</name>
    <dbReference type="NCBI Taxonomy" id="2594499"/>
    <lineage>
        <taxon>Eukaryota</taxon>
        <taxon>Viridiplantae</taxon>
        <taxon>Streptophyta</taxon>
        <taxon>Embryophyta</taxon>
        <taxon>Tracheophyta</taxon>
        <taxon>Spermatophyta</taxon>
        <taxon>Magnoliopsida</taxon>
        <taxon>eudicotyledons</taxon>
        <taxon>Gunneridae</taxon>
        <taxon>Pentapetalae</taxon>
        <taxon>rosids</taxon>
        <taxon>fabids</taxon>
        <taxon>Rosales</taxon>
        <taxon>Rhamnaceae</taxon>
        <taxon>rhamnoid group</taxon>
        <taxon>Rhamneae</taxon>
        <taxon>Rhamnella</taxon>
    </lineage>
</organism>
<protein>
    <recommendedName>
        <fullName evidence="4">RING-type E3 ubiquitin transferase</fullName>
        <ecNumber evidence="4">2.3.2.27</ecNumber>
    </recommendedName>
</protein>
<evidence type="ECO:0000313" key="17">
    <source>
        <dbReference type="Proteomes" id="UP000796880"/>
    </source>
</evidence>
<reference evidence="16" key="1">
    <citation type="submission" date="2020-03" db="EMBL/GenBank/DDBJ databases">
        <title>A high-quality chromosome-level genome assembly of a woody plant with both climbing and erect habits, Rhamnella rubrinervis.</title>
        <authorList>
            <person name="Lu Z."/>
            <person name="Yang Y."/>
            <person name="Zhu X."/>
            <person name="Sun Y."/>
        </authorList>
    </citation>
    <scope>NUCLEOTIDE SEQUENCE</scope>
    <source>
        <strain evidence="16">BYM</strain>
        <tissue evidence="16">Leaf</tissue>
    </source>
</reference>
<keyword evidence="6 14" id="KW-0812">Transmembrane</keyword>
<dbReference type="PANTHER" id="PTHR13145">
    <property type="entry name" value="SSM4 PROTEIN"/>
    <property type="match status" value="1"/>
</dbReference>
<evidence type="ECO:0000256" key="9">
    <source>
        <dbReference type="ARBA" id="ARBA00022786"/>
    </source>
</evidence>
<feature type="transmembrane region" description="Helical" evidence="14">
    <location>
        <begin position="839"/>
        <end position="866"/>
    </location>
</feature>
<comment type="subcellular location">
    <subcellularLocation>
        <location evidence="2">Membrane</location>
        <topology evidence="2">Multi-pass membrane protein</topology>
    </subcellularLocation>
</comment>
<evidence type="ECO:0000256" key="8">
    <source>
        <dbReference type="ARBA" id="ARBA00022771"/>
    </source>
</evidence>
<comment type="caution">
    <text evidence="16">The sequence shown here is derived from an EMBL/GenBank/DDBJ whole genome shotgun (WGS) entry which is preliminary data.</text>
</comment>
<evidence type="ECO:0000256" key="7">
    <source>
        <dbReference type="ARBA" id="ARBA00022723"/>
    </source>
</evidence>
<dbReference type="Gene3D" id="3.30.40.10">
    <property type="entry name" value="Zinc/RING finger domain, C3HC4 (zinc finger)"/>
    <property type="match status" value="1"/>
</dbReference>
<feature type="region of interest" description="Disordered" evidence="13">
    <location>
        <begin position="1"/>
        <end position="45"/>
    </location>
</feature>
<evidence type="ECO:0000259" key="15">
    <source>
        <dbReference type="PROSITE" id="PS51292"/>
    </source>
</evidence>
<evidence type="ECO:0000256" key="1">
    <source>
        <dbReference type="ARBA" id="ARBA00000900"/>
    </source>
</evidence>
<feature type="transmembrane region" description="Helical" evidence="14">
    <location>
        <begin position="419"/>
        <end position="439"/>
    </location>
</feature>
<comment type="catalytic activity">
    <reaction evidence="1">
        <text>S-ubiquitinyl-[E2 ubiquitin-conjugating enzyme]-L-cysteine + [acceptor protein]-L-lysine = [E2 ubiquitin-conjugating enzyme]-L-cysteine + N(6)-ubiquitinyl-[acceptor protein]-L-lysine.</text>
        <dbReference type="EC" id="2.3.2.27"/>
    </reaction>
</comment>
<name>A0A8K0GVA1_9ROSA</name>
<dbReference type="EC" id="2.3.2.27" evidence="4"/>
<evidence type="ECO:0000256" key="5">
    <source>
        <dbReference type="ARBA" id="ARBA00022679"/>
    </source>
</evidence>
<dbReference type="Proteomes" id="UP000796880">
    <property type="component" value="Unassembled WGS sequence"/>
</dbReference>
<evidence type="ECO:0000256" key="6">
    <source>
        <dbReference type="ARBA" id="ARBA00022692"/>
    </source>
</evidence>
<comment type="pathway">
    <text evidence="3">Protein modification; protein ubiquitination.</text>
</comment>
<sequence>MEDAAVSPSAVEEERGQRGVDSIPALGPSSSSTASSSSSVGGGNIVDEDDDVCRICRNPSEPDNPLRYPCACRGTIKYVHQGCLLQWLNRRKISRCEVCKHAFSFAPIYAENAPATLPPQEFVLGIAVKVSRLLGLLKRFAYLCFVWLLLIPFITHWVWELSFIRSFSQVHSVFLSHLTSSVVFADFVHGFVLSLGIAYIFLGVTSIKVILLQEARGAPALANRLVVLVPDGNVQDAGGRRGIFRVFHIIKRSMLFLFGWWEVLLARFTAQIGIAEFAPLNEFVDVRAPFFIYDKTAFVVIASNMVFIVAVVLLPLSLGRSIITLQSWFFSSATTQILPLVMPMTESTLLLANVIKNGSGAFTHFSSDRYVGTTSTGVMKVINSEISKLDRASDSLSRSISASPYSEQMDGTPLLSDDATLFIGYMVILSILLCYLGTVTLMRYARGEPLTMQRFSGTAFILDAILALVRQFFALFSLVGTMVYSHFLTMVKVAFILGIKVGMFPLMCGWWLDVCTLRMFGQTIAERVKLFVENPLGMSLAYWMAGNCYLLCVFIYVSRIEEVLRDGVLFFLPNIADPNYNFFHRIVECPVYKHACCILLSVGIHGSLIVMLVFLPTKLVILLAPSVFPLNLFYSDAKTIAAVILRRCLFHFGFPCTIRFYYPSTTFKALLRKWLTVVGSFLGLNDFLLPRDEGNGGNVEPLRQQRVHSVVVPIVAIIEGSIVGTHTLGNGDLTEEDKGEEADSEFALRILLLFVVGWMTALIFNSFMMGVPLLLGRTFLHAISHLLTSQGIKYDDIYSFITGSCIMRAVAIGAKHVVKHVQTRGVAVLLRQIWQCFVTTFKGCALGLLWIVVVPTLSGLLVDLVAIPPIRVPFDESSVLTLFQDWVLGLVFIFTLIGLIMVDSMGFSTDGSWPAKFERVLNHGLSQQPTLWLLQEILVPMITRLMIALCVPYMFARQVLTMLGYPLLVNSAIHQYVWPGCFAFSIMWFCAKIIRVGVIHLHNSIRDDRYRVGERLQDYGEGVHQKPNGVENAVESQ</sequence>
<keyword evidence="5" id="KW-0808">Transferase</keyword>
<dbReference type="InterPro" id="IPR011016">
    <property type="entry name" value="Znf_RING-CH"/>
</dbReference>
<dbReference type="GO" id="GO:0036503">
    <property type="term" value="P:ERAD pathway"/>
    <property type="evidence" value="ECO:0007669"/>
    <property type="project" value="TreeGrafter"/>
</dbReference>
<dbReference type="CDD" id="cd16702">
    <property type="entry name" value="RING_CH-C4HC3_MARCH6"/>
    <property type="match status" value="1"/>
</dbReference>
<evidence type="ECO:0000256" key="10">
    <source>
        <dbReference type="ARBA" id="ARBA00022833"/>
    </source>
</evidence>
<keyword evidence="11 14" id="KW-1133">Transmembrane helix</keyword>
<keyword evidence="12 14" id="KW-0472">Membrane</keyword>
<dbReference type="SMART" id="SM00744">
    <property type="entry name" value="RINGv"/>
    <property type="match status" value="1"/>
</dbReference>
<dbReference type="InterPro" id="IPR056521">
    <property type="entry name" value="MARCHF6-like_C"/>
</dbReference>
<dbReference type="PROSITE" id="PS51292">
    <property type="entry name" value="ZF_RING_CH"/>
    <property type="match status" value="1"/>
</dbReference>
<evidence type="ECO:0000256" key="13">
    <source>
        <dbReference type="SAM" id="MobiDB-lite"/>
    </source>
</evidence>
<evidence type="ECO:0000256" key="11">
    <source>
        <dbReference type="ARBA" id="ARBA00022989"/>
    </source>
</evidence>
<evidence type="ECO:0000256" key="3">
    <source>
        <dbReference type="ARBA" id="ARBA00004906"/>
    </source>
</evidence>
<evidence type="ECO:0000313" key="16">
    <source>
        <dbReference type="EMBL" id="KAF3438986.1"/>
    </source>
</evidence>
<feature type="transmembrane region" description="Helical" evidence="14">
    <location>
        <begin position="930"/>
        <end position="956"/>
    </location>
</feature>
<evidence type="ECO:0000256" key="12">
    <source>
        <dbReference type="ARBA" id="ARBA00023136"/>
    </source>
</evidence>
<feature type="transmembrane region" description="Helical" evidence="14">
    <location>
        <begin position="976"/>
        <end position="1001"/>
    </location>
</feature>
<feature type="transmembrane region" description="Helical" evidence="14">
    <location>
        <begin position="540"/>
        <end position="557"/>
    </location>
</feature>
<dbReference type="Pfam" id="PF23113">
    <property type="entry name" value="MARCHF6_C"/>
    <property type="match status" value="1"/>
</dbReference>
<gene>
    <name evidence="16" type="ORF">FNV43_RR17261</name>
</gene>
<feature type="transmembrane region" description="Helical" evidence="14">
    <location>
        <begin position="297"/>
        <end position="318"/>
    </location>
</feature>
<keyword evidence="8" id="KW-0863">Zinc-finger</keyword>
<dbReference type="PANTHER" id="PTHR13145:SF0">
    <property type="entry name" value="E3 UBIQUITIN-PROTEIN LIGASE MARCHF6"/>
    <property type="match status" value="1"/>
</dbReference>
<proteinExistence type="predicted"/>
<feature type="transmembrane region" description="Helical" evidence="14">
    <location>
        <begin position="608"/>
        <end position="628"/>
    </location>
</feature>
<dbReference type="InterPro" id="IPR013083">
    <property type="entry name" value="Znf_RING/FYVE/PHD"/>
</dbReference>
<dbReference type="SUPFAM" id="SSF57850">
    <property type="entry name" value="RING/U-box"/>
    <property type="match status" value="1"/>
</dbReference>
<keyword evidence="9" id="KW-0833">Ubl conjugation pathway</keyword>
<evidence type="ECO:0000256" key="14">
    <source>
        <dbReference type="SAM" id="Phobius"/>
    </source>
</evidence>
<keyword evidence="10" id="KW-0862">Zinc</keyword>
<feature type="compositionally biased region" description="Low complexity" evidence="13">
    <location>
        <begin position="29"/>
        <end position="39"/>
    </location>
</feature>
<keyword evidence="7" id="KW-0479">Metal-binding</keyword>
<dbReference type="Pfam" id="PF12906">
    <property type="entry name" value="RINGv"/>
    <property type="match status" value="1"/>
</dbReference>
<dbReference type="GO" id="GO:0008270">
    <property type="term" value="F:zinc ion binding"/>
    <property type="evidence" value="ECO:0007669"/>
    <property type="project" value="UniProtKB-KW"/>
</dbReference>
<feature type="transmembrane region" description="Helical" evidence="14">
    <location>
        <begin position="459"/>
        <end position="481"/>
    </location>
</feature>